<dbReference type="Gene3D" id="3.30.70.270">
    <property type="match status" value="1"/>
</dbReference>
<dbReference type="Pfam" id="PF00990">
    <property type="entry name" value="GGDEF"/>
    <property type="match status" value="1"/>
</dbReference>
<dbReference type="InterPro" id="IPR029016">
    <property type="entry name" value="GAF-like_dom_sf"/>
</dbReference>
<dbReference type="SUPFAM" id="SSF55781">
    <property type="entry name" value="GAF domain-like"/>
    <property type="match status" value="2"/>
</dbReference>
<dbReference type="PANTHER" id="PTHR43102">
    <property type="entry name" value="SLR1143 PROTEIN"/>
    <property type="match status" value="1"/>
</dbReference>
<dbReference type="Gene3D" id="3.30.450.40">
    <property type="match status" value="2"/>
</dbReference>
<sequence>MPAAPRPENEYARLLDLARYDILDSAPEETFDRLTRLVARTLRAPAAIINFVDQYRQWGKSCFGTGDSTGPREHSFCAWTILSDDVMVVEDATQDARFADNPQVTGAPHIHLYAGAPLITPSGHRLGSICVIDSQPRTLDDDDRRALQDFAALIMDELEFRVRNKELQQEVGAQAQVMRELRRTATHAHTLEAVNALLDAPLTPEDATLAAARAIGEAIHADWTGLVTAVNGAPTVQTAHHLPDTPPALLDFAAHLQEYQGVTSTLLDTTTPTYIEEYALHPNAIGIAVEAGLSAAAWLPLGRYDDTVFLLVAVRADRGRRHAWRASDRALLDAAGRSVRSALDRRTVQAAAERAARLDTLTGAGNRLSFEEDLNARIHSGAPFTLAAIDLDGFKSVNDTEGHAQGDKLLRVFTATLQSEISDAGRVYRPGGDEFALLSPLSAEEIEEIVDVAVVAARGVTTARVGASVGVTAFPDDGTTPDTLLRTADDRMYAVKRRRQALRDDTPGT</sequence>
<proteinExistence type="predicted"/>
<dbReference type="SMART" id="SM00065">
    <property type="entry name" value="GAF"/>
    <property type="match status" value="1"/>
</dbReference>
<feature type="domain" description="GGDEF" evidence="1">
    <location>
        <begin position="382"/>
        <end position="505"/>
    </location>
</feature>
<dbReference type="InterPro" id="IPR029787">
    <property type="entry name" value="Nucleotide_cyclase"/>
</dbReference>
<dbReference type="AlphaFoldDB" id="E8U3U9"/>
<protein>
    <submittedName>
        <fullName evidence="2">Diguanylate cyclase with GAF sensor</fullName>
    </submittedName>
</protein>
<dbReference type="InterPro" id="IPR000160">
    <property type="entry name" value="GGDEF_dom"/>
</dbReference>
<dbReference type="PROSITE" id="PS50887">
    <property type="entry name" value="GGDEF"/>
    <property type="match status" value="1"/>
</dbReference>
<dbReference type="InterPro" id="IPR003018">
    <property type="entry name" value="GAF"/>
</dbReference>
<dbReference type="Pfam" id="PF01590">
    <property type="entry name" value="GAF"/>
    <property type="match status" value="1"/>
</dbReference>
<reference evidence="2 3" key="1">
    <citation type="journal article" date="2011" name="Stand. Genomic Sci.">
        <title>Complete genome sequence of Deinococcus maricopensis type strain (LB-34).</title>
        <authorList>
            <person name="Pukall R."/>
            <person name="Zeytun A."/>
            <person name="Lucas S."/>
            <person name="Lapidus A."/>
            <person name="Hammon N."/>
            <person name="Deshpande S."/>
            <person name="Nolan M."/>
            <person name="Cheng J.F."/>
            <person name="Pitluck S."/>
            <person name="Liolios K."/>
            <person name="Pagani I."/>
            <person name="Mikhailova N."/>
            <person name="Ivanova N."/>
            <person name="Mavromatis K."/>
            <person name="Pati A."/>
            <person name="Tapia R."/>
            <person name="Han C."/>
            <person name="Goodwin L."/>
            <person name="Chen A."/>
            <person name="Palaniappan K."/>
            <person name="Land M."/>
            <person name="Hauser L."/>
            <person name="Chang Y.J."/>
            <person name="Jeffries C.D."/>
            <person name="Brambilla E.M."/>
            <person name="Rohde M."/>
            <person name="Goker M."/>
            <person name="Detter J.C."/>
            <person name="Woyke T."/>
            <person name="Bristow J."/>
            <person name="Eisen J.A."/>
            <person name="Markowitz V."/>
            <person name="Hugenholtz P."/>
            <person name="Kyrpides N.C."/>
            <person name="Klenk H.P."/>
        </authorList>
    </citation>
    <scope>NUCLEOTIDE SEQUENCE [LARGE SCALE GENOMIC DNA]</scope>
    <source>
        <strain evidence="3">DSM 21211 / LMG 22137 / NRRL B-23946 / LB-34</strain>
    </source>
</reference>
<name>E8U3U9_DEIML</name>
<dbReference type="OrthoDB" id="9812358at2"/>
<dbReference type="HOGENOM" id="CLU_000445_11_32_0"/>
<keyword evidence="3" id="KW-1185">Reference proteome</keyword>
<dbReference type="STRING" id="709986.Deima_3164"/>
<dbReference type="PANTHER" id="PTHR43102:SF2">
    <property type="entry name" value="GAF DOMAIN-CONTAINING PROTEIN"/>
    <property type="match status" value="1"/>
</dbReference>
<organism evidence="2 3">
    <name type="scientific">Deinococcus maricopensis (strain DSM 21211 / LMG 22137 / NRRL B-23946 / LB-34)</name>
    <dbReference type="NCBI Taxonomy" id="709986"/>
    <lineage>
        <taxon>Bacteria</taxon>
        <taxon>Thermotogati</taxon>
        <taxon>Deinococcota</taxon>
        <taxon>Deinococci</taxon>
        <taxon>Deinococcales</taxon>
        <taxon>Deinococcaceae</taxon>
        <taxon>Deinococcus</taxon>
    </lineage>
</organism>
<dbReference type="CDD" id="cd01949">
    <property type="entry name" value="GGDEF"/>
    <property type="match status" value="1"/>
</dbReference>
<dbReference type="RefSeq" id="WP_013558295.1">
    <property type="nucleotide sequence ID" value="NC_014958.1"/>
</dbReference>
<dbReference type="Proteomes" id="UP000008635">
    <property type="component" value="Chromosome"/>
</dbReference>
<dbReference type="InterPro" id="IPR043128">
    <property type="entry name" value="Rev_trsase/Diguanyl_cyclase"/>
</dbReference>
<dbReference type="NCBIfam" id="TIGR00254">
    <property type="entry name" value="GGDEF"/>
    <property type="match status" value="1"/>
</dbReference>
<evidence type="ECO:0000313" key="3">
    <source>
        <dbReference type="Proteomes" id="UP000008635"/>
    </source>
</evidence>
<gene>
    <name evidence="2" type="ordered locus">Deima_3164</name>
</gene>
<dbReference type="KEGG" id="dmr:Deima_3164"/>
<evidence type="ECO:0000313" key="2">
    <source>
        <dbReference type="EMBL" id="ADV68792.1"/>
    </source>
</evidence>
<dbReference type="SMART" id="SM00267">
    <property type="entry name" value="GGDEF"/>
    <property type="match status" value="1"/>
</dbReference>
<dbReference type="eggNOG" id="COG2203">
    <property type="taxonomic scope" value="Bacteria"/>
</dbReference>
<reference evidence="3" key="2">
    <citation type="submission" date="2011-01" db="EMBL/GenBank/DDBJ databases">
        <title>The complete genome of Deinococcus maricopensis DSM 21211.</title>
        <authorList>
            <consortium name="US DOE Joint Genome Institute (JGI-PGF)"/>
            <person name="Lucas S."/>
            <person name="Copeland A."/>
            <person name="Lapidus A."/>
            <person name="Goodwin L."/>
            <person name="Pitluck S."/>
            <person name="Kyrpides N."/>
            <person name="Mavromatis K."/>
            <person name="Pagani I."/>
            <person name="Ivanova N."/>
            <person name="Ovchinnikova G."/>
            <person name="Zeytun A."/>
            <person name="Detter J.C."/>
            <person name="Han C."/>
            <person name="Land M."/>
            <person name="Hauser L."/>
            <person name="Markowitz V."/>
            <person name="Cheng J.-F."/>
            <person name="Hugenholtz P."/>
            <person name="Woyke T."/>
            <person name="Wu D."/>
            <person name="Pukall R."/>
            <person name="Gehrich-Schroeter G."/>
            <person name="Brambilla E."/>
            <person name="Klenk H.-P."/>
            <person name="Eisen J.A."/>
        </authorList>
    </citation>
    <scope>NUCLEOTIDE SEQUENCE [LARGE SCALE GENOMIC DNA]</scope>
    <source>
        <strain evidence="3">DSM 21211 / LMG 22137 / NRRL B-23946 / LB-34</strain>
    </source>
</reference>
<dbReference type="eggNOG" id="COG2199">
    <property type="taxonomic scope" value="Bacteria"/>
</dbReference>
<evidence type="ECO:0000259" key="1">
    <source>
        <dbReference type="PROSITE" id="PS50887"/>
    </source>
</evidence>
<accession>E8U3U9</accession>
<dbReference type="EMBL" id="CP002454">
    <property type="protein sequence ID" value="ADV68792.1"/>
    <property type="molecule type" value="Genomic_DNA"/>
</dbReference>
<dbReference type="SUPFAM" id="SSF55073">
    <property type="entry name" value="Nucleotide cyclase"/>
    <property type="match status" value="1"/>
</dbReference>